<evidence type="ECO:0000313" key="1">
    <source>
        <dbReference type="EMBL" id="SDA03115.1"/>
    </source>
</evidence>
<gene>
    <name evidence="1" type="ORF">BZ3500_MVSOF-1268-A1-R1_CHR7-1G09265</name>
</gene>
<sequence>MSELRISASGPELLIEITATSIPSDTRVRKFRAPPPCTAKPCLVFVSFVGQAFPVISSRLISSHLLSYPPFR</sequence>
<organism evidence="1 2">
    <name type="scientific">Microbotryum saponariae</name>
    <dbReference type="NCBI Taxonomy" id="289078"/>
    <lineage>
        <taxon>Eukaryota</taxon>
        <taxon>Fungi</taxon>
        <taxon>Dikarya</taxon>
        <taxon>Basidiomycota</taxon>
        <taxon>Pucciniomycotina</taxon>
        <taxon>Microbotryomycetes</taxon>
        <taxon>Microbotryales</taxon>
        <taxon>Microbotryaceae</taxon>
        <taxon>Microbotryum</taxon>
    </lineage>
</organism>
<reference evidence="2" key="1">
    <citation type="submission" date="2016-10" db="EMBL/GenBank/DDBJ databases">
        <authorList>
            <person name="Jeantristanb JTB J.-T."/>
            <person name="Ricardo R."/>
        </authorList>
    </citation>
    <scope>NUCLEOTIDE SEQUENCE [LARGE SCALE GENOMIC DNA]</scope>
</reference>
<proteinExistence type="predicted"/>
<evidence type="ECO:0000313" key="2">
    <source>
        <dbReference type="Proteomes" id="UP000249723"/>
    </source>
</evidence>
<dbReference type="AlphaFoldDB" id="A0A2X0L314"/>
<protein>
    <submittedName>
        <fullName evidence="1">BZ3500_MvSof-1268-A1-R1_Chr7-1g09265 protein</fullName>
    </submittedName>
</protein>
<dbReference type="Proteomes" id="UP000249723">
    <property type="component" value="Unassembled WGS sequence"/>
</dbReference>
<name>A0A2X0L314_9BASI</name>
<keyword evidence="2" id="KW-1185">Reference proteome</keyword>
<accession>A0A2X0L314</accession>
<dbReference type="EMBL" id="FMWP01000127">
    <property type="protein sequence ID" value="SDA03115.1"/>
    <property type="molecule type" value="Genomic_DNA"/>
</dbReference>